<protein>
    <recommendedName>
        <fullName evidence="2">YCII-related domain-containing protein</fullName>
    </recommendedName>
</protein>
<dbReference type="InterPro" id="IPR011008">
    <property type="entry name" value="Dimeric_a/b-barrel"/>
</dbReference>
<feature type="domain" description="YCII-related" evidence="2">
    <location>
        <begin position="15"/>
        <end position="115"/>
    </location>
</feature>
<reference evidence="3" key="1">
    <citation type="submission" date="2020-02" db="EMBL/GenBank/DDBJ databases">
        <authorList>
            <person name="Meier V. D."/>
        </authorList>
    </citation>
    <scope>NUCLEOTIDE SEQUENCE</scope>
    <source>
        <strain evidence="3">AVDCRST_MAG33</strain>
    </source>
</reference>
<evidence type="ECO:0000259" key="2">
    <source>
        <dbReference type="Pfam" id="PF03795"/>
    </source>
</evidence>
<dbReference type="EMBL" id="CADCWK010000015">
    <property type="protein sequence ID" value="CAA9542886.1"/>
    <property type="molecule type" value="Genomic_DNA"/>
</dbReference>
<evidence type="ECO:0000256" key="1">
    <source>
        <dbReference type="ARBA" id="ARBA00007689"/>
    </source>
</evidence>
<dbReference type="AlphaFoldDB" id="A0A6J4UB10"/>
<comment type="similarity">
    <text evidence="1">Belongs to the YciI family.</text>
</comment>
<dbReference type="Pfam" id="PF03795">
    <property type="entry name" value="YCII"/>
    <property type="match status" value="1"/>
</dbReference>
<accession>A0A6J4UB10</accession>
<organism evidence="3">
    <name type="scientific">uncultured Thermomicrobiales bacterium</name>
    <dbReference type="NCBI Taxonomy" id="1645740"/>
    <lineage>
        <taxon>Bacteria</taxon>
        <taxon>Pseudomonadati</taxon>
        <taxon>Thermomicrobiota</taxon>
        <taxon>Thermomicrobia</taxon>
        <taxon>Thermomicrobiales</taxon>
        <taxon>environmental samples</taxon>
    </lineage>
</organism>
<dbReference type="InterPro" id="IPR005545">
    <property type="entry name" value="YCII"/>
</dbReference>
<dbReference type="PANTHER" id="PTHR35174">
    <property type="entry name" value="BLL7171 PROTEIN-RELATED"/>
    <property type="match status" value="1"/>
</dbReference>
<dbReference type="SUPFAM" id="SSF54909">
    <property type="entry name" value="Dimeric alpha+beta barrel"/>
    <property type="match status" value="1"/>
</dbReference>
<gene>
    <name evidence="3" type="ORF">AVDCRST_MAG33-188</name>
</gene>
<proteinExistence type="inferred from homology"/>
<dbReference type="Gene3D" id="3.30.70.1060">
    <property type="entry name" value="Dimeric alpha+beta barrel"/>
    <property type="match status" value="1"/>
</dbReference>
<sequence length="118" mass="13083">MAKFILLLRGDPRNWTDLAPDDRERIMGRYMSWSDELRAEGRTVTAEELAEQTSVLLTSADPKGLVIDGPYVETKECVGGFWMITAEDRDDAIRTARGCPGFLHGGTIEVVEVVDHSG</sequence>
<evidence type="ECO:0000313" key="3">
    <source>
        <dbReference type="EMBL" id="CAA9542886.1"/>
    </source>
</evidence>
<dbReference type="PANTHER" id="PTHR35174:SF3">
    <property type="entry name" value="BLL7171 PROTEIN"/>
    <property type="match status" value="1"/>
</dbReference>
<name>A0A6J4UB10_9BACT</name>